<dbReference type="InterPro" id="IPR011059">
    <property type="entry name" value="Metal-dep_hydrolase_composite"/>
</dbReference>
<dbReference type="EMBL" id="FUZU01000001">
    <property type="protein sequence ID" value="SKC49051.1"/>
    <property type="molecule type" value="Genomic_DNA"/>
</dbReference>
<dbReference type="InterPro" id="IPR006680">
    <property type="entry name" value="Amidohydro-rel"/>
</dbReference>
<dbReference type="OrthoDB" id="1393708at2"/>
<dbReference type="RefSeq" id="WP_079685554.1">
    <property type="nucleotide sequence ID" value="NZ_FUZU01000001.1"/>
</dbReference>
<protein>
    <submittedName>
        <fullName evidence="3">Imidazolonepropionase</fullName>
    </submittedName>
</protein>
<dbReference type="SUPFAM" id="SSF51556">
    <property type="entry name" value="Metallo-dependent hydrolases"/>
    <property type="match status" value="1"/>
</dbReference>
<dbReference type="Gene3D" id="3.20.20.140">
    <property type="entry name" value="Metal-dependent hydrolases"/>
    <property type="match status" value="1"/>
</dbReference>
<accession>A0A1T5JCA3</accession>
<evidence type="ECO:0000259" key="2">
    <source>
        <dbReference type="Pfam" id="PF01979"/>
    </source>
</evidence>
<dbReference type="AlphaFoldDB" id="A0A1T5JCA3"/>
<feature type="domain" description="Amidohydrolase-related" evidence="2">
    <location>
        <begin position="370"/>
        <end position="438"/>
    </location>
</feature>
<dbReference type="InterPro" id="IPR032466">
    <property type="entry name" value="Metal_Hydrolase"/>
</dbReference>
<reference evidence="3 4" key="1">
    <citation type="submission" date="2017-02" db="EMBL/GenBank/DDBJ databases">
        <authorList>
            <person name="Peterson S.W."/>
        </authorList>
    </citation>
    <scope>NUCLEOTIDE SEQUENCE [LARGE SCALE GENOMIC DNA]</scope>
    <source>
        <strain evidence="3 4">DSM 25262</strain>
    </source>
</reference>
<dbReference type="InterPro" id="IPR051781">
    <property type="entry name" value="Metallo-dep_Hydrolase"/>
</dbReference>
<gene>
    <name evidence="3" type="ORF">SAMN05660236_0973</name>
</gene>
<proteinExistence type="predicted"/>
<dbReference type="PANTHER" id="PTHR43135:SF3">
    <property type="entry name" value="ALPHA-D-RIBOSE 1-METHYLPHOSPHONATE 5-TRIPHOSPHATE DIPHOSPHATASE"/>
    <property type="match status" value="1"/>
</dbReference>
<dbReference type="Proteomes" id="UP000190961">
    <property type="component" value="Unassembled WGS sequence"/>
</dbReference>
<evidence type="ECO:0000256" key="1">
    <source>
        <dbReference type="SAM" id="MobiDB-lite"/>
    </source>
</evidence>
<sequence length="559" mass="61622">MKNCYSSGRVYLLLSLLFAPWLLHAQEERDLRPVTRTYALTDITIIQGPGRKVDKGVVVIKDGLIKAVGKDIPIPAEAIVIKSDSMYVYAGFIDGLSRVGVTKPHEENRDRVKDPGNPPPDRAGITPQVDVRNFLSTSEKSIEELRAIGFTTAHVVPYGGMLPGSGAIVQLSGKSADDMVLISQSAFYSELTPAERMYPATTMAVIAKWRELYRQASLEKNYSAVYAANRSGLERPATNRLLEPFYPVIDKRVPVLFKAEKVWDIHRILNLQKDLGFSLVVAEVKEGWDAAGKLKTSGAKVFLSLDLPEEKKEEKKDDKKDAPKSMTDEEKQSLDKRKAEFIAKYIGQALTFQQAGIPFGFSTLSAKTKDIQGNIRRIIKAGLTEDQALAALTTTPAQLLGLSDRLGSIDAGKIANLVISRKPYFDEKSKVKYVFVEGILYKSETPEAKTDAKVSIDGEWDITADTPQGKSESVITIKKEGDKYTGKISGSRFPQAINFDEITLVGNKLKFTFTMTESNNTIKITVDAVVEGTTFKGNATFGQNESLPVEGKKKTQPKL</sequence>
<organism evidence="3 4">
    <name type="scientific">Ohtaekwangia koreensis</name>
    <dbReference type="NCBI Taxonomy" id="688867"/>
    <lineage>
        <taxon>Bacteria</taxon>
        <taxon>Pseudomonadati</taxon>
        <taxon>Bacteroidota</taxon>
        <taxon>Cytophagia</taxon>
        <taxon>Cytophagales</taxon>
        <taxon>Fulvivirgaceae</taxon>
        <taxon>Ohtaekwangia</taxon>
    </lineage>
</organism>
<feature type="region of interest" description="Disordered" evidence="1">
    <location>
        <begin position="103"/>
        <end position="126"/>
    </location>
</feature>
<feature type="compositionally biased region" description="Basic and acidic residues" evidence="1">
    <location>
        <begin position="103"/>
        <end position="114"/>
    </location>
</feature>
<dbReference type="PANTHER" id="PTHR43135">
    <property type="entry name" value="ALPHA-D-RIBOSE 1-METHYLPHOSPHONATE 5-TRIPHOSPHATE DIPHOSPHATASE"/>
    <property type="match status" value="1"/>
</dbReference>
<dbReference type="GO" id="GO:0016810">
    <property type="term" value="F:hydrolase activity, acting on carbon-nitrogen (but not peptide) bonds"/>
    <property type="evidence" value="ECO:0007669"/>
    <property type="project" value="InterPro"/>
</dbReference>
<keyword evidence="4" id="KW-1185">Reference proteome</keyword>
<name>A0A1T5JCA3_9BACT</name>
<evidence type="ECO:0000313" key="3">
    <source>
        <dbReference type="EMBL" id="SKC49051.1"/>
    </source>
</evidence>
<dbReference type="Pfam" id="PF01979">
    <property type="entry name" value="Amidohydro_1"/>
    <property type="match status" value="1"/>
</dbReference>
<feature type="region of interest" description="Disordered" evidence="1">
    <location>
        <begin position="312"/>
        <end position="333"/>
    </location>
</feature>
<dbReference type="SUPFAM" id="SSF51338">
    <property type="entry name" value="Composite domain of metallo-dependent hydrolases"/>
    <property type="match status" value="1"/>
</dbReference>
<dbReference type="STRING" id="688867.SAMN05660236_0973"/>
<feature type="region of interest" description="Disordered" evidence="1">
    <location>
        <begin position="540"/>
        <end position="559"/>
    </location>
</feature>
<evidence type="ECO:0000313" key="4">
    <source>
        <dbReference type="Proteomes" id="UP000190961"/>
    </source>
</evidence>